<dbReference type="PROSITE" id="PS00028">
    <property type="entry name" value="ZINC_FINGER_C2H2_1"/>
    <property type="match status" value="1"/>
</dbReference>
<evidence type="ECO:0000313" key="12">
    <source>
        <dbReference type="EnsemblMetazoa" id="SMAR011115-PA"/>
    </source>
</evidence>
<proteinExistence type="predicted"/>
<dbReference type="GO" id="GO:0005634">
    <property type="term" value="C:nucleus"/>
    <property type="evidence" value="ECO:0007669"/>
    <property type="project" value="UniProtKB-SubCell"/>
</dbReference>
<accession>T1JBG9</accession>
<dbReference type="eggNOG" id="KOG1721">
    <property type="taxonomic scope" value="Eukaryota"/>
</dbReference>
<evidence type="ECO:0000256" key="1">
    <source>
        <dbReference type="ARBA" id="ARBA00004123"/>
    </source>
</evidence>
<keyword evidence="6" id="KW-0238">DNA-binding</keyword>
<evidence type="ECO:0000256" key="7">
    <source>
        <dbReference type="ARBA" id="ARBA00023242"/>
    </source>
</evidence>
<feature type="compositionally biased region" description="Acidic residues" evidence="10">
    <location>
        <begin position="307"/>
        <end position="321"/>
    </location>
</feature>
<evidence type="ECO:0000313" key="13">
    <source>
        <dbReference type="Proteomes" id="UP000014500"/>
    </source>
</evidence>
<feature type="coiled-coil region" evidence="9">
    <location>
        <begin position="451"/>
        <end position="478"/>
    </location>
</feature>
<keyword evidence="3" id="KW-0677">Repeat</keyword>
<feature type="domain" description="C2H2-type" evidence="11">
    <location>
        <begin position="662"/>
        <end position="689"/>
    </location>
</feature>
<dbReference type="InterPro" id="IPR036236">
    <property type="entry name" value="Znf_C2H2_sf"/>
</dbReference>
<evidence type="ECO:0000256" key="8">
    <source>
        <dbReference type="PROSITE-ProRule" id="PRU00042"/>
    </source>
</evidence>
<dbReference type="EnsemblMetazoa" id="SMAR011115-RA">
    <property type="protein sequence ID" value="SMAR011115-PA"/>
    <property type="gene ID" value="SMAR011115"/>
</dbReference>
<evidence type="ECO:0000256" key="2">
    <source>
        <dbReference type="ARBA" id="ARBA00022723"/>
    </source>
</evidence>
<feature type="compositionally biased region" description="Basic residues" evidence="10">
    <location>
        <begin position="222"/>
        <end position="232"/>
    </location>
</feature>
<name>T1JBG9_STRMM</name>
<dbReference type="GO" id="GO:0043565">
    <property type="term" value="F:sequence-specific DNA binding"/>
    <property type="evidence" value="ECO:0007669"/>
    <property type="project" value="TreeGrafter"/>
</dbReference>
<reference evidence="12" key="2">
    <citation type="submission" date="2015-02" db="UniProtKB">
        <authorList>
            <consortium name="EnsemblMetazoa"/>
        </authorList>
    </citation>
    <scope>IDENTIFICATION</scope>
</reference>
<feature type="compositionally biased region" description="Basic residues" evidence="10">
    <location>
        <begin position="325"/>
        <end position="339"/>
    </location>
</feature>
<keyword evidence="7" id="KW-0539">Nucleus</keyword>
<dbReference type="SUPFAM" id="SSF57667">
    <property type="entry name" value="beta-beta-alpha zinc fingers"/>
    <property type="match status" value="3"/>
</dbReference>
<dbReference type="STRING" id="126957.T1JBG9"/>
<keyword evidence="2" id="KW-0479">Metal-binding</keyword>
<dbReference type="Proteomes" id="UP000014500">
    <property type="component" value="Unassembled WGS sequence"/>
</dbReference>
<dbReference type="GO" id="GO:0008270">
    <property type="term" value="F:zinc ion binding"/>
    <property type="evidence" value="ECO:0007669"/>
    <property type="project" value="UniProtKB-KW"/>
</dbReference>
<evidence type="ECO:0000256" key="6">
    <source>
        <dbReference type="ARBA" id="ARBA00023125"/>
    </source>
</evidence>
<keyword evidence="13" id="KW-1185">Reference proteome</keyword>
<dbReference type="AlphaFoldDB" id="T1JBG9"/>
<dbReference type="FunFam" id="3.30.160.60:FF:000045">
    <property type="entry name" value="ZFP69 zinc finger protein B"/>
    <property type="match status" value="1"/>
</dbReference>
<keyword evidence="9" id="KW-0175">Coiled coil</keyword>
<evidence type="ECO:0000256" key="4">
    <source>
        <dbReference type="ARBA" id="ARBA00022771"/>
    </source>
</evidence>
<dbReference type="SMART" id="SM00355">
    <property type="entry name" value="ZnF_C2H2"/>
    <property type="match status" value="8"/>
</dbReference>
<dbReference type="GO" id="GO:0000981">
    <property type="term" value="F:DNA-binding transcription factor activity, RNA polymerase II-specific"/>
    <property type="evidence" value="ECO:0007669"/>
    <property type="project" value="TreeGrafter"/>
</dbReference>
<protein>
    <recommendedName>
        <fullName evidence="11">C2H2-type domain-containing protein</fullName>
    </recommendedName>
</protein>
<organism evidence="12 13">
    <name type="scientific">Strigamia maritima</name>
    <name type="common">European centipede</name>
    <name type="synonym">Geophilus maritimus</name>
    <dbReference type="NCBI Taxonomy" id="126957"/>
    <lineage>
        <taxon>Eukaryota</taxon>
        <taxon>Metazoa</taxon>
        <taxon>Ecdysozoa</taxon>
        <taxon>Arthropoda</taxon>
        <taxon>Myriapoda</taxon>
        <taxon>Chilopoda</taxon>
        <taxon>Pleurostigmophora</taxon>
        <taxon>Geophilomorpha</taxon>
        <taxon>Linotaeniidae</taxon>
        <taxon>Strigamia</taxon>
    </lineage>
</organism>
<comment type="subcellular location">
    <subcellularLocation>
        <location evidence="1">Nucleus</location>
    </subcellularLocation>
</comment>
<keyword evidence="4 8" id="KW-0863">Zinc-finger</keyword>
<reference evidence="13" key="1">
    <citation type="submission" date="2011-05" db="EMBL/GenBank/DDBJ databases">
        <authorList>
            <person name="Richards S.R."/>
            <person name="Qu J."/>
            <person name="Jiang H."/>
            <person name="Jhangiani S.N."/>
            <person name="Agravi P."/>
            <person name="Goodspeed R."/>
            <person name="Gross S."/>
            <person name="Mandapat C."/>
            <person name="Jackson L."/>
            <person name="Mathew T."/>
            <person name="Pu L."/>
            <person name="Thornton R."/>
            <person name="Saada N."/>
            <person name="Wilczek-Boney K.B."/>
            <person name="Lee S."/>
            <person name="Kovar C."/>
            <person name="Wu Y."/>
            <person name="Scherer S.E."/>
            <person name="Worley K.C."/>
            <person name="Muzny D.M."/>
            <person name="Gibbs R."/>
        </authorList>
    </citation>
    <scope>NUCLEOTIDE SEQUENCE</scope>
    <source>
        <strain evidence="13">Brora</strain>
    </source>
</reference>
<dbReference type="PROSITE" id="PS50157">
    <property type="entry name" value="ZINC_FINGER_C2H2_2"/>
    <property type="match status" value="4"/>
</dbReference>
<dbReference type="EMBL" id="JH432010">
    <property type="status" value="NOT_ANNOTATED_CDS"/>
    <property type="molecule type" value="Genomic_DNA"/>
</dbReference>
<feature type="compositionally biased region" description="Basic residues" evidence="10">
    <location>
        <begin position="358"/>
        <end position="368"/>
    </location>
</feature>
<feature type="domain" description="C2H2-type" evidence="11">
    <location>
        <begin position="632"/>
        <end position="660"/>
    </location>
</feature>
<evidence type="ECO:0000256" key="3">
    <source>
        <dbReference type="ARBA" id="ARBA00022737"/>
    </source>
</evidence>
<evidence type="ECO:0000256" key="5">
    <source>
        <dbReference type="ARBA" id="ARBA00022833"/>
    </source>
</evidence>
<dbReference type="InterPro" id="IPR013087">
    <property type="entry name" value="Znf_C2H2_type"/>
</dbReference>
<sequence length="916" mass="101772">MDACNDQVTLTVTGINDNTTTIILNSEMTTATTQTKSVTTNSLPALMSISSNELVQCLADFTDQNSQTVTVSQPMECEGSALEENNLSLSDHVCMADGSVTYNIERVLTQGEINDLPANLQEENEKVLLSPKEESTSKILGNEEESMLLDCEDEEEPGVEGKNYSADNNTNEEENTVVIDVTNPIQLCHNSLIVVNGQKCVLQQNTDTGQLFAYPIKEPEKPRKKRGRPRKIKPSDDTSGGGDDDSQSLDAGMMGDEEMDAFEDDFEKGLIEKSNEAGEIVKRSTRRRKMTRQLNDYETGVLKLEGTSEDDDDDGDEDDDEPPLKKRLGSRGRGGRPRRGGSPVQANRPLVSLVQPAKRGRGRPRRYGNKPETSQTQSFLIHFPEGQTVMMQVPTANLPPGVTVQSVAQNLAESLNLPGQTIYTTQQTKIPVAIAPRPVSSSLVPVNCKDIENVEMVKEDLEDNVNREEEISVQLDATQSDANEKVTTSTDVSLTDATNEKLVEDVEDVKECAGTGTSVIPLPDNVVPLLLNKQETPIKIGLKASENDLEKLRCPKCDFQAYYQQQFQDHLSSHPDDVHRCKCCSYLALQEEELYAHYKESHPKCICTVCNHTAEHAYMIKRHMYRHSDTGCTCEVCGKSYKDHYILKMHMKMVHMPPEVLFECTVCPKTFSRKAHLKRHLRTHDPDKPYKCTLCEYRGCEKSDITKHMLIHEEPKHTCEVCGKTHKGQREYMCGECDFLGYTYTDIRKHIERKHSDNNKTICDRCGKGFKTDAHLKEHQANGQCELFLLDPAFNESDLVTSAPEANDGANVTTEGQLEDVSDTTVALPDGSVATLSELAASGQIVLTDGKLHHIPHLQLVDSSGQLTIFTNEDGTTRVAMVTEQGEIALVAESEDSEKCSQTADSQYLCNLVHDK</sequence>
<keyword evidence="5" id="KW-0862">Zinc</keyword>
<dbReference type="Pfam" id="PF00096">
    <property type="entry name" value="zf-C2H2"/>
    <property type="match status" value="1"/>
</dbReference>
<dbReference type="Gene3D" id="3.30.160.60">
    <property type="entry name" value="Classic Zinc Finger"/>
    <property type="match status" value="4"/>
</dbReference>
<evidence type="ECO:0000256" key="10">
    <source>
        <dbReference type="SAM" id="MobiDB-lite"/>
    </source>
</evidence>
<feature type="domain" description="C2H2-type" evidence="11">
    <location>
        <begin position="761"/>
        <end position="780"/>
    </location>
</feature>
<evidence type="ECO:0000256" key="9">
    <source>
        <dbReference type="SAM" id="Coils"/>
    </source>
</evidence>
<dbReference type="OMA" id="NVDVWAR"/>
<feature type="domain" description="C2H2-type" evidence="11">
    <location>
        <begin position="690"/>
        <end position="717"/>
    </location>
</feature>
<feature type="region of interest" description="Disordered" evidence="10">
    <location>
        <begin position="213"/>
        <end position="252"/>
    </location>
</feature>
<dbReference type="PANTHER" id="PTHR24408:SF64">
    <property type="entry name" value="LINKING IMMUNITY AND METABOLISM-RELATED"/>
    <property type="match status" value="1"/>
</dbReference>
<dbReference type="HOGENOM" id="CLU_317926_0_0_1"/>
<evidence type="ECO:0000259" key="11">
    <source>
        <dbReference type="PROSITE" id="PS50157"/>
    </source>
</evidence>
<dbReference type="PANTHER" id="PTHR24408">
    <property type="entry name" value="ZINC FINGER PROTEIN"/>
    <property type="match status" value="1"/>
</dbReference>
<feature type="region of interest" description="Disordered" evidence="10">
    <location>
        <begin position="282"/>
        <end position="377"/>
    </location>
</feature>